<protein>
    <submittedName>
        <fullName evidence="2">Uncharacterized protein</fullName>
    </submittedName>
</protein>
<comment type="caution">
    <text evidence="2">The sequence shown here is derived from an EMBL/GenBank/DDBJ whole genome shotgun (WGS) entry which is preliminary data.</text>
</comment>
<evidence type="ECO:0000256" key="1">
    <source>
        <dbReference type="SAM" id="MobiDB-lite"/>
    </source>
</evidence>
<name>A0AAV7US48_PLEWA</name>
<evidence type="ECO:0000313" key="3">
    <source>
        <dbReference type="Proteomes" id="UP001066276"/>
    </source>
</evidence>
<dbReference type="AlphaFoldDB" id="A0AAV7US48"/>
<feature type="compositionally biased region" description="Polar residues" evidence="1">
    <location>
        <begin position="35"/>
        <end position="50"/>
    </location>
</feature>
<sequence length="120" mass="14065">MQSRFRPQALAHAKHAVSRKWCCLGPGGTWWTLPRRQSQRGLSKSESPQKTRQHAQESHSMETKKMQKEAHAALHKGILRCRRITQEAADYRKECWGLELHGARRTLWKDANRPWQLQKT</sequence>
<reference evidence="2" key="1">
    <citation type="journal article" date="2022" name="bioRxiv">
        <title>Sequencing and chromosome-scale assembly of the giantPleurodeles waltlgenome.</title>
        <authorList>
            <person name="Brown T."/>
            <person name="Elewa A."/>
            <person name="Iarovenko S."/>
            <person name="Subramanian E."/>
            <person name="Araus A.J."/>
            <person name="Petzold A."/>
            <person name="Susuki M."/>
            <person name="Suzuki K.-i.T."/>
            <person name="Hayashi T."/>
            <person name="Toyoda A."/>
            <person name="Oliveira C."/>
            <person name="Osipova E."/>
            <person name="Leigh N.D."/>
            <person name="Simon A."/>
            <person name="Yun M.H."/>
        </authorList>
    </citation>
    <scope>NUCLEOTIDE SEQUENCE</scope>
    <source>
        <strain evidence="2">20211129_DDA</strain>
        <tissue evidence="2">Liver</tissue>
    </source>
</reference>
<gene>
    <name evidence="2" type="ORF">NDU88_000722</name>
</gene>
<evidence type="ECO:0000313" key="2">
    <source>
        <dbReference type="EMBL" id="KAJ1191406.1"/>
    </source>
</evidence>
<dbReference type="Proteomes" id="UP001066276">
    <property type="component" value="Chromosome 2_2"/>
</dbReference>
<keyword evidence="3" id="KW-1185">Reference proteome</keyword>
<accession>A0AAV7US48</accession>
<proteinExistence type="predicted"/>
<feature type="compositionally biased region" description="Basic and acidic residues" evidence="1">
    <location>
        <begin position="54"/>
        <end position="71"/>
    </location>
</feature>
<organism evidence="2 3">
    <name type="scientific">Pleurodeles waltl</name>
    <name type="common">Iberian ribbed newt</name>
    <dbReference type="NCBI Taxonomy" id="8319"/>
    <lineage>
        <taxon>Eukaryota</taxon>
        <taxon>Metazoa</taxon>
        <taxon>Chordata</taxon>
        <taxon>Craniata</taxon>
        <taxon>Vertebrata</taxon>
        <taxon>Euteleostomi</taxon>
        <taxon>Amphibia</taxon>
        <taxon>Batrachia</taxon>
        <taxon>Caudata</taxon>
        <taxon>Salamandroidea</taxon>
        <taxon>Salamandridae</taxon>
        <taxon>Pleurodelinae</taxon>
        <taxon>Pleurodeles</taxon>
    </lineage>
</organism>
<dbReference type="EMBL" id="JANPWB010000004">
    <property type="protein sequence ID" value="KAJ1191406.1"/>
    <property type="molecule type" value="Genomic_DNA"/>
</dbReference>
<feature type="region of interest" description="Disordered" evidence="1">
    <location>
        <begin position="34"/>
        <end position="71"/>
    </location>
</feature>